<dbReference type="GO" id="GO:0005886">
    <property type="term" value="C:plasma membrane"/>
    <property type="evidence" value="ECO:0007669"/>
    <property type="project" value="UniProtKB-SubCell"/>
</dbReference>
<dbReference type="RefSeq" id="WP_124541422.1">
    <property type="nucleotide sequence ID" value="NZ_QUSW01000004.1"/>
</dbReference>
<feature type="transmembrane region" description="Helical" evidence="6">
    <location>
        <begin position="670"/>
        <end position="689"/>
    </location>
</feature>
<dbReference type="AlphaFoldDB" id="A0A3N7IY73"/>
<organism evidence="8 9">
    <name type="scientific">Piscinibacter terrae</name>
    <dbReference type="NCBI Taxonomy" id="2496871"/>
    <lineage>
        <taxon>Bacteria</taxon>
        <taxon>Pseudomonadati</taxon>
        <taxon>Pseudomonadota</taxon>
        <taxon>Betaproteobacteria</taxon>
        <taxon>Burkholderiales</taxon>
        <taxon>Sphaerotilaceae</taxon>
        <taxon>Piscinibacter</taxon>
    </lineage>
</organism>
<keyword evidence="9" id="KW-1185">Reference proteome</keyword>
<dbReference type="OrthoDB" id="9176717at2"/>
<evidence type="ECO:0000256" key="6">
    <source>
        <dbReference type="SAM" id="Phobius"/>
    </source>
</evidence>
<keyword evidence="5 6" id="KW-0472">Membrane</keyword>
<feature type="transmembrane region" description="Helical" evidence="6">
    <location>
        <begin position="419"/>
        <end position="435"/>
    </location>
</feature>
<feature type="transmembrane region" description="Helical" evidence="6">
    <location>
        <begin position="258"/>
        <end position="279"/>
    </location>
</feature>
<name>A0A3N7IY73_9BURK</name>
<dbReference type="InterPro" id="IPR050545">
    <property type="entry name" value="Mycobact_MmpL"/>
</dbReference>
<feature type="transmembrane region" description="Helical" evidence="6">
    <location>
        <begin position="618"/>
        <end position="635"/>
    </location>
</feature>
<dbReference type="Gene3D" id="1.20.1640.10">
    <property type="entry name" value="Multidrug efflux transporter AcrB transmembrane domain"/>
    <property type="match status" value="2"/>
</dbReference>
<dbReference type="Proteomes" id="UP000267464">
    <property type="component" value="Unassembled WGS sequence"/>
</dbReference>
<keyword evidence="2" id="KW-1003">Cell membrane</keyword>
<evidence type="ECO:0000256" key="3">
    <source>
        <dbReference type="ARBA" id="ARBA00022692"/>
    </source>
</evidence>
<feature type="transmembrane region" description="Helical" evidence="6">
    <location>
        <begin position="285"/>
        <end position="305"/>
    </location>
</feature>
<dbReference type="EMBL" id="QUSW01000004">
    <property type="protein sequence ID" value="RQP23702.1"/>
    <property type="molecule type" value="Genomic_DNA"/>
</dbReference>
<evidence type="ECO:0000256" key="5">
    <source>
        <dbReference type="ARBA" id="ARBA00023136"/>
    </source>
</evidence>
<dbReference type="PANTHER" id="PTHR33406:SF10">
    <property type="entry name" value="SSD DOMAIN-CONTAINING PROTEIN"/>
    <property type="match status" value="1"/>
</dbReference>
<comment type="subcellular location">
    <subcellularLocation>
        <location evidence="1">Cell membrane</location>
        <topology evidence="1">Multi-pass membrane protein</topology>
    </subcellularLocation>
</comment>
<evidence type="ECO:0000256" key="1">
    <source>
        <dbReference type="ARBA" id="ARBA00004651"/>
    </source>
</evidence>
<feature type="transmembrane region" description="Helical" evidence="6">
    <location>
        <begin position="362"/>
        <end position="386"/>
    </location>
</feature>
<dbReference type="PROSITE" id="PS50156">
    <property type="entry name" value="SSD"/>
    <property type="match status" value="1"/>
</dbReference>
<evidence type="ECO:0000313" key="9">
    <source>
        <dbReference type="Proteomes" id="UP000267464"/>
    </source>
</evidence>
<feature type="domain" description="SSD" evidence="7">
    <location>
        <begin position="224"/>
        <end position="383"/>
    </location>
</feature>
<feature type="transmembrane region" description="Helical" evidence="6">
    <location>
        <begin position="745"/>
        <end position="769"/>
    </location>
</feature>
<sequence length="784" mass="85115">MSRTTDRIEAFFERQLFAHRVPVLLFFLAVSALLAWQASLLRPDASLAKMVPASHPYIANYLHYENELRPLGNVVRIAVETTDGDIYSREYLDTLKKITDEVFYIPGVDRGNLKSLWTPNMDWVEVTEEGFQSGPVIAKDFDGSPGKLEQLKTNVLRSGAIGSIVANDGRSSVIVAPLFERDPDSGEKLDYGAFSRKLEALVRAKYENEHVRIHVTGMAKIVGDLIDGASSIAMFFGITFAMTLALLLAYSRCWRSTLITLLCCSLAVVWQLGIVRLLGFGLDPYAILVPFLTFAIGVSHAVQNINTMATERWLGRSTLDAAKATFRTLFVAGTIALLCDAVGFSTLLVIRIGAIQELAVSASVGVAVIIFTKMFLLPVLMSYAGVSQACLRHQERKAQSRQVVAHAISGVAEPGKAKLAALAALVLLGIGLLLARDLKIGDLDPGAPELRRESRYNRDVAFMTSHYSTSADVFVVMVTTPVGECGAYPVAAAVDRFQWEMENVPGVESSVSLFTGMKAMIAATYSGDLKWNAISRDRYISNSVYKALPGVLHNSECSMLPVLLFLKDHKADTLAGVVAAAEAFAAKHNDDGVKFILAAGNSGVEAATNIVVKQAERLMLLLVYGIVALLVWWEFKSWRMALCIMVPLAITSVLCEALMALLGLGVKVGTLPVIALGVGIGVDYGIYIVNRLEHFLRQGLPLKEAYFRTLTSTGVAVALTGVTLALGVSTWIFSAIKFHADMGLLLTFMFLWNMVGAIVMIPALAALIVRPVPQAQPSNQEAFA</sequence>
<reference evidence="8 9" key="2">
    <citation type="submission" date="2018-12" db="EMBL/GenBank/DDBJ databases">
        <title>Rhizobacter gummiphilus sp. nov., a rubber-degrading bacterium isolated from the soil of a botanical garden in Japan.</title>
        <authorList>
            <person name="Shunsuke S.S."/>
        </authorList>
    </citation>
    <scope>NUCLEOTIDE SEQUENCE [LARGE SCALE GENOMIC DNA]</scope>
    <source>
        <strain evidence="8 9">S-16</strain>
    </source>
</reference>
<dbReference type="InterPro" id="IPR004869">
    <property type="entry name" value="MMPL_dom"/>
</dbReference>
<protein>
    <submittedName>
        <fullName evidence="8">RND family transporter</fullName>
    </submittedName>
</protein>
<keyword evidence="4 6" id="KW-1133">Transmembrane helix</keyword>
<feature type="transmembrane region" description="Helical" evidence="6">
    <location>
        <begin position="642"/>
        <end position="664"/>
    </location>
</feature>
<feature type="transmembrane region" description="Helical" evidence="6">
    <location>
        <begin position="326"/>
        <end position="350"/>
    </location>
</feature>
<evidence type="ECO:0000259" key="7">
    <source>
        <dbReference type="PROSITE" id="PS50156"/>
    </source>
</evidence>
<evidence type="ECO:0000256" key="4">
    <source>
        <dbReference type="ARBA" id="ARBA00022989"/>
    </source>
</evidence>
<feature type="transmembrane region" description="Helical" evidence="6">
    <location>
        <begin position="232"/>
        <end position="251"/>
    </location>
</feature>
<dbReference type="SUPFAM" id="SSF82866">
    <property type="entry name" value="Multidrug efflux transporter AcrB transmembrane domain"/>
    <property type="match status" value="2"/>
</dbReference>
<evidence type="ECO:0000256" key="2">
    <source>
        <dbReference type="ARBA" id="ARBA00022475"/>
    </source>
</evidence>
<dbReference type="InterPro" id="IPR000731">
    <property type="entry name" value="SSD"/>
</dbReference>
<comment type="caution">
    <text evidence="8">The sequence shown here is derived from an EMBL/GenBank/DDBJ whole genome shotgun (WGS) entry which is preliminary data.</text>
</comment>
<dbReference type="Pfam" id="PF03176">
    <property type="entry name" value="MMPL"/>
    <property type="match status" value="2"/>
</dbReference>
<evidence type="ECO:0000313" key="8">
    <source>
        <dbReference type="EMBL" id="RQP23702.1"/>
    </source>
</evidence>
<keyword evidence="3 6" id="KW-0812">Transmembrane</keyword>
<proteinExistence type="predicted"/>
<dbReference type="PANTHER" id="PTHR33406">
    <property type="entry name" value="MEMBRANE PROTEIN MJ1562-RELATED"/>
    <property type="match status" value="1"/>
</dbReference>
<feature type="transmembrane region" description="Helical" evidence="6">
    <location>
        <begin position="21"/>
        <end position="41"/>
    </location>
</feature>
<feature type="transmembrane region" description="Helical" evidence="6">
    <location>
        <begin position="710"/>
        <end position="733"/>
    </location>
</feature>
<accession>A0A3N7IY73</accession>
<gene>
    <name evidence="8" type="ORF">DZC73_16365</name>
</gene>
<reference evidence="8 9" key="1">
    <citation type="submission" date="2018-08" db="EMBL/GenBank/DDBJ databases">
        <authorList>
            <person name="Khan S.A."/>
            <person name="Jeon C.O."/>
            <person name="Chun B.H."/>
            <person name="Jeong S.E."/>
        </authorList>
    </citation>
    <scope>NUCLEOTIDE SEQUENCE [LARGE SCALE GENOMIC DNA]</scope>
    <source>
        <strain evidence="8 9">S-16</strain>
    </source>
</reference>